<evidence type="ECO:0000256" key="4">
    <source>
        <dbReference type="ARBA" id="ARBA00023002"/>
    </source>
</evidence>
<comment type="similarity">
    <text evidence="2">Belongs to the aldo/keto reductase family.</text>
</comment>
<dbReference type="PANTHER" id="PTHR43364:SF9">
    <property type="entry name" value="OXIDOREDUCTASE"/>
    <property type="match status" value="1"/>
</dbReference>
<dbReference type="Gene3D" id="3.20.20.100">
    <property type="entry name" value="NADP-dependent oxidoreductase domain"/>
    <property type="match status" value="1"/>
</dbReference>
<dbReference type="InterPro" id="IPR036812">
    <property type="entry name" value="NAD(P)_OxRdtase_dom_sf"/>
</dbReference>
<evidence type="ECO:0000313" key="9">
    <source>
        <dbReference type="Proteomes" id="UP000663193"/>
    </source>
</evidence>
<evidence type="ECO:0000256" key="6">
    <source>
        <dbReference type="SAM" id="MobiDB-lite"/>
    </source>
</evidence>
<comment type="pathway">
    <text evidence="1">Mycotoxin biosynthesis.</text>
</comment>
<evidence type="ECO:0000313" key="8">
    <source>
        <dbReference type="EMBL" id="QRC97643.1"/>
    </source>
</evidence>
<feature type="domain" description="NADP-dependent oxidoreductase" evidence="7">
    <location>
        <begin position="32"/>
        <end position="349"/>
    </location>
</feature>
<evidence type="ECO:0000256" key="3">
    <source>
        <dbReference type="ARBA" id="ARBA00022857"/>
    </source>
</evidence>
<evidence type="ECO:0000256" key="5">
    <source>
        <dbReference type="ARBA" id="ARBA00023026"/>
    </source>
</evidence>
<dbReference type="Proteomes" id="UP000663193">
    <property type="component" value="Chromosome 7"/>
</dbReference>
<dbReference type="VEuPathDB" id="FungiDB:JI435_085820"/>
<dbReference type="PANTHER" id="PTHR43364">
    <property type="entry name" value="NADH-SPECIFIC METHYLGLYOXAL REDUCTASE-RELATED"/>
    <property type="match status" value="1"/>
</dbReference>
<evidence type="ECO:0000256" key="2">
    <source>
        <dbReference type="ARBA" id="ARBA00007905"/>
    </source>
</evidence>
<organism evidence="8 9">
    <name type="scientific">Phaeosphaeria nodorum (strain SN15 / ATCC MYA-4574 / FGSC 10173)</name>
    <name type="common">Glume blotch fungus</name>
    <name type="synonym">Parastagonospora nodorum</name>
    <dbReference type="NCBI Taxonomy" id="321614"/>
    <lineage>
        <taxon>Eukaryota</taxon>
        <taxon>Fungi</taxon>
        <taxon>Dikarya</taxon>
        <taxon>Ascomycota</taxon>
        <taxon>Pezizomycotina</taxon>
        <taxon>Dothideomycetes</taxon>
        <taxon>Pleosporomycetidae</taxon>
        <taxon>Pleosporales</taxon>
        <taxon>Pleosporineae</taxon>
        <taxon>Phaeosphaeriaceae</taxon>
        <taxon>Parastagonospora</taxon>
    </lineage>
</organism>
<dbReference type="InterPro" id="IPR023210">
    <property type="entry name" value="NADP_OxRdtase_dom"/>
</dbReference>
<evidence type="ECO:0000256" key="1">
    <source>
        <dbReference type="ARBA" id="ARBA00004685"/>
    </source>
</evidence>
<keyword evidence="4" id="KW-0560">Oxidoreductase</keyword>
<keyword evidence="3" id="KW-0521">NADP</keyword>
<keyword evidence="9" id="KW-1185">Reference proteome</keyword>
<dbReference type="GO" id="GO:0005829">
    <property type="term" value="C:cytosol"/>
    <property type="evidence" value="ECO:0007669"/>
    <property type="project" value="UniProtKB-ARBA"/>
</dbReference>
<keyword evidence="5" id="KW-0843">Virulence</keyword>
<protein>
    <recommendedName>
        <fullName evidence="7">NADP-dependent oxidoreductase domain-containing protein</fullName>
    </recommendedName>
</protein>
<feature type="region of interest" description="Disordered" evidence="6">
    <location>
        <begin position="259"/>
        <end position="279"/>
    </location>
</feature>
<name>A0A7U2F2U9_PHANO</name>
<evidence type="ECO:0000259" key="7">
    <source>
        <dbReference type="Pfam" id="PF00248"/>
    </source>
</evidence>
<dbReference type="OrthoDB" id="48988at2759"/>
<dbReference type="EMBL" id="CP069029">
    <property type="protein sequence ID" value="QRC97643.1"/>
    <property type="molecule type" value="Genomic_DNA"/>
</dbReference>
<dbReference type="FunFam" id="3.20.20.100:FF:000004">
    <property type="entry name" value="Oxidoreductase, aldo/keto reductase"/>
    <property type="match status" value="1"/>
</dbReference>
<dbReference type="SUPFAM" id="SSF51430">
    <property type="entry name" value="NAD(P)-linked oxidoreductase"/>
    <property type="match status" value="1"/>
</dbReference>
<dbReference type="InterPro" id="IPR050523">
    <property type="entry name" value="AKR_Detox_Biosynth"/>
</dbReference>
<sequence length="358" mass="40636">MPDKLDVEGLLKESKAEYRRLGNSGLKVSVPILGAMSIGSSKWQPWVIEEEESLPLLKAAYDRGLTTWDTANVYSNGVSEEIIGKAIKKYELPRHKLVILTKCYGYTGEDPGLRTIQYGTELPQLRDYTNQGGLSRQAIFNQVNASLKRLDTDYIDLLQIHRFDHNTPIEETMEALHDLVKSGKVHYIGASSMWAVQFARMQFAAEKNGWTKFISMQNHYNLLYREEEREMNRFCNDTGVGLIPWAPLCRGHLARPSSAFGSTTRSEGEEKANALQTGRQNNDKQIIERVEELAKKHDWKMSHVALAWINKRVSSPIIGFSSVARMDEALDARGKELTEEEEKYLEELYVPVSIVGHS</sequence>
<accession>A0A7U2F2U9</accession>
<dbReference type="AlphaFoldDB" id="A0A7U2F2U9"/>
<proteinExistence type="inferred from homology"/>
<dbReference type="GO" id="GO:0016491">
    <property type="term" value="F:oxidoreductase activity"/>
    <property type="evidence" value="ECO:0007669"/>
    <property type="project" value="UniProtKB-KW"/>
</dbReference>
<dbReference type="CDD" id="cd19079">
    <property type="entry name" value="AKR_EcYajO-like"/>
    <property type="match status" value="1"/>
</dbReference>
<gene>
    <name evidence="8" type="ORF">JI435_085820</name>
</gene>
<reference evidence="9" key="1">
    <citation type="journal article" date="2021" name="BMC Genomics">
        <title>Chromosome-level genome assembly and manually-curated proteome of model necrotroph Parastagonospora nodorum Sn15 reveals a genome-wide trove of candidate effector homologs, and redundancy of virulence-related functions within an accessory chromosome.</title>
        <authorList>
            <person name="Bertazzoni S."/>
            <person name="Jones D.A.B."/>
            <person name="Phan H.T."/>
            <person name="Tan K.-C."/>
            <person name="Hane J.K."/>
        </authorList>
    </citation>
    <scope>NUCLEOTIDE SEQUENCE [LARGE SCALE GENOMIC DNA]</scope>
    <source>
        <strain evidence="9">SN15 / ATCC MYA-4574 / FGSC 10173)</strain>
    </source>
</reference>
<dbReference type="Pfam" id="PF00248">
    <property type="entry name" value="Aldo_ket_red"/>
    <property type="match status" value="1"/>
</dbReference>